<keyword evidence="3" id="KW-1185">Reference proteome</keyword>
<dbReference type="InterPro" id="IPR055290">
    <property type="entry name" value="At3g26010-like"/>
</dbReference>
<dbReference type="Pfam" id="PF00646">
    <property type="entry name" value="F-box"/>
    <property type="match status" value="1"/>
</dbReference>
<comment type="caution">
    <text evidence="2">The sequence shown here is derived from an EMBL/GenBank/DDBJ whole genome shotgun (WGS) entry which is preliminary data.</text>
</comment>
<proteinExistence type="predicted"/>
<dbReference type="PANTHER" id="PTHR35546:SF130">
    <property type="entry name" value="EXPRESSED PROTEIN"/>
    <property type="match status" value="1"/>
</dbReference>
<evidence type="ECO:0000313" key="2">
    <source>
        <dbReference type="EMBL" id="PON90699.1"/>
    </source>
</evidence>
<dbReference type="InParanoid" id="A0A2P5EYU2"/>
<dbReference type="InterPro" id="IPR036047">
    <property type="entry name" value="F-box-like_dom_sf"/>
</dbReference>
<name>A0A2P5EYU2_TREOI</name>
<dbReference type="EMBL" id="JXTC01000081">
    <property type="protein sequence ID" value="PON90699.1"/>
    <property type="molecule type" value="Genomic_DNA"/>
</dbReference>
<dbReference type="SMART" id="SM00256">
    <property type="entry name" value="FBOX"/>
    <property type="match status" value="1"/>
</dbReference>
<protein>
    <submittedName>
        <fullName evidence="2">F-box domain containing protein</fullName>
    </submittedName>
</protein>
<accession>A0A2P5EYU2</accession>
<gene>
    <name evidence="2" type="ORF">TorRG33x02_135560</name>
</gene>
<feature type="domain" description="F-box" evidence="1">
    <location>
        <begin position="29"/>
        <end position="70"/>
    </location>
</feature>
<organism evidence="2 3">
    <name type="scientific">Trema orientale</name>
    <name type="common">Charcoal tree</name>
    <name type="synonym">Celtis orientalis</name>
    <dbReference type="NCBI Taxonomy" id="63057"/>
    <lineage>
        <taxon>Eukaryota</taxon>
        <taxon>Viridiplantae</taxon>
        <taxon>Streptophyta</taxon>
        <taxon>Embryophyta</taxon>
        <taxon>Tracheophyta</taxon>
        <taxon>Spermatophyta</taxon>
        <taxon>Magnoliopsida</taxon>
        <taxon>eudicotyledons</taxon>
        <taxon>Gunneridae</taxon>
        <taxon>Pentapetalae</taxon>
        <taxon>rosids</taxon>
        <taxon>fabids</taxon>
        <taxon>Rosales</taxon>
        <taxon>Cannabaceae</taxon>
        <taxon>Trema</taxon>
    </lineage>
</organism>
<dbReference type="OrthoDB" id="1295006at2759"/>
<dbReference type="InterPro" id="IPR001810">
    <property type="entry name" value="F-box_dom"/>
</dbReference>
<reference evidence="3" key="1">
    <citation type="submission" date="2016-06" db="EMBL/GenBank/DDBJ databases">
        <title>Parallel loss of symbiosis genes in relatives of nitrogen-fixing non-legume Parasponia.</title>
        <authorList>
            <person name="Van Velzen R."/>
            <person name="Holmer R."/>
            <person name="Bu F."/>
            <person name="Rutten L."/>
            <person name="Van Zeijl A."/>
            <person name="Liu W."/>
            <person name="Santuari L."/>
            <person name="Cao Q."/>
            <person name="Sharma T."/>
            <person name="Shen D."/>
            <person name="Roswanjaya Y."/>
            <person name="Wardhani T."/>
            <person name="Kalhor M.S."/>
            <person name="Jansen J."/>
            <person name="Van den Hoogen J."/>
            <person name="Gungor B."/>
            <person name="Hartog M."/>
            <person name="Hontelez J."/>
            <person name="Verver J."/>
            <person name="Yang W.-C."/>
            <person name="Schijlen E."/>
            <person name="Repin R."/>
            <person name="Schilthuizen M."/>
            <person name="Schranz E."/>
            <person name="Heidstra R."/>
            <person name="Miyata K."/>
            <person name="Fedorova E."/>
            <person name="Kohlen W."/>
            <person name="Bisseling T."/>
            <person name="Smit S."/>
            <person name="Geurts R."/>
        </authorList>
    </citation>
    <scope>NUCLEOTIDE SEQUENCE [LARGE SCALE GENOMIC DNA]</scope>
    <source>
        <strain evidence="3">cv. RG33-2</strain>
    </source>
</reference>
<sequence length="423" mass="48598">MTMMLEQQPLRKKIKIENYSVDTFTSRYIPDDLLHEILIRLPNLGSAIRCSTVCKRWLSIVSRPDFTATFMDHHRSKVDLTLLFGDYFIFGSPIHISLPQRTTTLQSLPVASLVDTFRSGLDHLLLPDSNLLAMCEDLLLVRISAISDSYYVCNPLTGQIFMLPDPPEKVHGSSRYLARCGLVSEPKKNNNSNNNNNNNKPLAGSSTRYRVMLMFYSKYKNTSYRTFFCSETWQWTQVVENPGFVSSGNHDVVASNDGLLYWMHLERKWLIALDPFKAIDDVTAWNFFKLPDVNGQLRLGLFEGRPRLSQLFRDQVDTQHLCLKVWDLKDGSNDDIGHATASFPLVYQVKIVAEDLNSTFASVLALHPSHNNQIFMLCNRNLYQYDMETKKQVKVAEIRSDKFGKMTDLRIFPFVHPAWPKLI</sequence>
<evidence type="ECO:0000259" key="1">
    <source>
        <dbReference type="SMART" id="SM00256"/>
    </source>
</evidence>
<dbReference type="Gene3D" id="1.20.1280.50">
    <property type="match status" value="1"/>
</dbReference>
<dbReference type="PANTHER" id="PTHR35546">
    <property type="entry name" value="F-BOX PROTEIN INTERACTION DOMAIN PROTEIN-RELATED"/>
    <property type="match status" value="1"/>
</dbReference>
<dbReference type="SUPFAM" id="SSF81383">
    <property type="entry name" value="F-box domain"/>
    <property type="match status" value="1"/>
</dbReference>
<dbReference type="Proteomes" id="UP000237000">
    <property type="component" value="Unassembled WGS sequence"/>
</dbReference>
<dbReference type="AlphaFoldDB" id="A0A2P5EYU2"/>
<evidence type="ECO:0000313" key="3">
    <source>
        <dbReference type="Proteomes" id="UP000237000"/>
    </source>
</evidence>